<accession>A0A343VRJ2</accession>
<name>A0A343VRJ2_9MYCO</name>
<reference evidence="1" key="1">
    <citation type="journal article" date="2018" name="Front. Microbiol.">
        <title>Beyond the Limits: tRNA Array Units in Mycobacterium Genomes.</title>
        <authorList>
            <person name="Morgado S.M."/>
            <person name="Vicente A.C."/>
        </authorList>
    </citation>
    <scope>NUCLEOTIDE SEQUENCE</scope>
    <source>
        <strain evidence="1">CBMA 213</strain>
        <plasmid evidence="1">pCBMA213_1</plasmid>
    </source>
</reference>
<keyword evidence="1" id="KW-0614">Plasmid</keyword>
<evidence type="ECO:0000313" key="1">
    <source>
        <dbReference type="EMBL" id="AVN58516.1"/>
    </source>
</evidence>
<dbReference type="PROSITE" id="PS51257">
    <property type="entry name" value="PROKAR_LIPOPROTEIN"/>
    <property type="match status" value="1"/>
</dbReference>
<organism evidence="1">
    <name type="scientific">Mycolicibacterium sp. CBMA 213</name>
    <dbReference type="NCBI Taxonomy" id="1968788"/>
    <lineage>
        <taxon>Bacteria</taxon>
        <taxon>Bacillati</taxon>
        <taxon>Actinomycetota</taxon>
        <taxon>Actinomycetes</taxon>
        <taxon>Mycobacteriales</taxon>
        <taxon>Mycobacteriaceae</taxon>
        <taxon>Mycolicibacterium</taxon>
    </lineage>
</organism>
<sequence length="120" mass="12681">MATVSARLLIARDKGPKGVAVLAVNACVLPAVQSCLDSMGMTDSTGMTNLEQAGMILHALKNLLRERQVVHGRGGYPSDSDWVTIDRAIAATGFKVDEPVARAGSDGWQSTLESALRRSA</sequence>
<dbReference type="AlphaFoldDB" id="A0A343VRJ2"/>
<gene>
    <name evidence="1" type="ORF">B5P44_p00221</name>
</gene>
<proteinExistence type="predicted"/>
<protein>
    <submittedName>
        <fullName evidence="1">Uncharacterized protein</fullName>
    </submittedName>
</protein>
<geneLocation type="plasmid" evidence="1">
    <name>pCBMA213_1</name>
</geneLocation>
<dbReference type="EMBL" id="MF600313">
    <property type="protein sequence ID" value="AVN58516.1"/>
    <property type="molecule type" value="Genomic_DNA"/>
</dbReference>